<dbReference type="Proteomes" id="UP000800200">
    <property type="component" value="Unassembled WGS sequence"/>
</dbReference>
<feature type="transmembrane region" description="Helical" evidence="5">
    <location>
        <begin position="12"/>
        <end position="32"/>
    </location>
</feature>
<evidence type="ECO:0000256" key="5">
    <source>
        <dbReference type="SAM" id="Phobius"/>
    </source>
</evidence>
<proteinExistence type="predicted"/>
<dbReference type="AlphaFoldDB" id="A0A6A6DWK7"/>
<keyword evidence="2 5" id="KW-0812">Transmembrane</keyword>
<dbReference type="PANTHER" id="PTHR23501:SF59">
    <property type="entry name" value="MAJOR FACILITATOR SUPERFAMILY (MFS) PROFILE DOMAIN-CONTAINING PROTEIN-RELATED"/>
    <property type="match status" value="1"/>
</dbReference>
<dbReference type="PANTHER" id="PTHR23501">
    <property type="entry name" value="MAJOR FACILITATOR SUPERFAMILY"/>
    <property type="match status" value="1"/>
</dbReference>
<protein>
    <submittedName>
        <fullName evidence="7">Uncharacterized protein</fullName>
    </submittedName>
</protein>
<evidence type="ECO:0000256" key="2">
    <source>
        <dbReference type="ARBA" id="ARBA00022692"/>
    </source>
</evidence>
<feature type="signal peptide" evidence="6">
    <location>
        <begin position="1"/>
        <end position="17"/>
    </location>
</feature>
<keyword evidence="4 5" id="KW-0472">Membrane</keyword>
<name>A0A6A6DWK7_9PEZI</name>
<evidence type="ECO:0000256" key="3">
    <source>
        <dbReference type="ARBA" id="ARBA00022989"/>
    </source>
</evidence>
<dbReference type="SUPFAM" id="SSF103473">
    <property type="entry name" value="MFS general substrate transporter"/>
    <property type="match status" value="1"/>
</dbReference>
<reference evidence="7" key="1">
    <citation type="journal article" date="2020" name="Stud. Mycol.">
        <title>101 Dothideomycetes genomes: a test case for predicting lifestyles and emergence of pathogens.</title>
        <authorList>
            <person name="Haridas S."/>
            <person name="Albert R."/>
            <person name="Binder M."/>
            <person name="Bloem J."/>
            <person name="Labutti K."/>
            <person name="Salamov A."/>
            <person name="Andreopoulos B."/>
            <person name="Baker S."/>
            <person name="Barry K."/>
            <person name="Bills G."/>
            <person name="Bluhm B."/>
            <person name="Cannon C."/>
            <person name="Castanera R."/>
            <person name="Culley D."/>
            <person name="Daum C."/>
            <person name="Ezra D."/>
            <person name="Gonzalez J."/>
            <person name="Henrissat B."/>
            <person name="Kuo A."/>
            <person name="Liang C."/>
            <person name="Lipzen A."/>
            <person name="Lutzoni F."/>
            <person name="Magnuson J."/>
            <person name="Mondo S."/>
            <person name="Nolan M."/>
            <person name="Ohm R."/>
            <person name="Pangilinan J."/>
            <person name="Park H.-J."/>
            <person name="Ramirez L."/>
            <person name="Alfaro M."/>
            <person name="Sun H."/>
            <person name="Tritt A."/>
            <person name="Yoshinaga Y."/>
            <person name="Zwiers L.-H."/>
            <person name="Turgeon B."/>
            <person name="Goodwin S."/>
            <person name="Spatafora J."/>
            <person name="Crous P."/>
            <person name="Grigoriev I."/>
        </authorList>
    </citation>
    <scope>NUCLEOTIDE SEQUENCE</scope>
    <source>
        <strain evidence="7">CBS 207.26</strain>
    </source>
</reference>
<dbReference type="EMBL" id="ML994650">
    <property type="protein sequence ID" value="KAF2182066.1"/>
    <property type="molecule type" value="Genomic_DNA"/>
</dbReference>
<keyword evidence="6" id="KW-0732">Signal</keyword>
<dbReference type="InterPro" id="IPR036259">
    <property type="entry name" value="MFS_trans_sf"/>
</dbReference>
<evidence type="ECO:0000313" key="7">
    <source>
        <dbReference type="EMBL" id="KAF2182066.1"/>
    </source>
</evidence>
<comment type="subcellular location">
    <subcellularLocation>
        <location evidence="1">Membrane</location>
        <topology evidence="1">Multi-pass membrane protein</topology>
    </subcellularLocation>
</comment>
<dbReference type="GO" id="GO:0022857">
    <property type="term" value="F:transmembrane transporter activity"/>
    <property type="evidence" value="ECO:0007669"/>
    <property type="project" value="TreeGrafter"/>
</dbReference>
<dbReference type="GO" id="GO:0005886">
    <property type="term" value="C:plasma membrane"/>
    <property type="evidence" value="ECO:0007669"/>
    <property type="project" value="TreeGrafter"/>
</dbReference>
<gene>
    <name evidence="7" type="ORF">K469DRAFT_691672</name>
</gene>
<evidence type="ECO:0000256" key="6">
    <source>
        <dbReference type="SAM" id="SignalP"/>
    </source>
</evidence>
<evidence type="ECO:0000256" key="4">
    <source>
        <dbReference type="ARBA" id="ARBA00023136"/>
    </source>
</evidence>
<accession>A0A6A6DWK7</accession>
<dbReference type="OrthoDB" id="2351791at2759"/>
<keyword evidence="8" id="KW-1185">Reference proteome</keyword>
<sequence length="234" mass="25325">MPINWGGLMYLWASVQALLLLLGVAAFACFVCHPPRNAHRRIRGSRRRHSYLAAWMLPVEYIGTAKWIGLNILPGLGIGLPFPGMDLDKCLKYATQTAADQKDVAHAASMHNFIRAFGQAIGVAVGGPIFQDKFKCQLLLYPELKGQAVQYAKDTAALVELLKAIGVEGEEGLAKEAIVAAYAHSLKVLWIVMAGLAALALVASGLIKELSLDEKLESQQGIRQEGDVESSSSR</sequence>
<feature type="transmembrane region" description="Helical" evidence="5">
    <location>
        <begin position="188"/>
        <end position="207"/>
    </location>
</feature>
<evidence type="ECO:0000256" key="1">
    <source>
        <dbReference type="ARBA" id="ARBA00004141"/>
    </source>
</evidence>
<evidence type="ECO:0000313" key="8">
    <source>
        <dbReference type="Proteomes" id="UP000800200"/>
    </source>
</evidence>
<keyword evidence="3 5" id="KW-1133">Transmembrane helix</keyword>
<organism evidence="7 8">
    <name type="scientific">Zopfia rhizophila CBS 207.26</name>
    <dbReference type="NCBI Taxonomy" id="1314779"/>
    <lineage>
        <taxon>Eukaryota</taxon>
        <taxon>Fungi</taxon>
        <taxon>Dikarya</taxon>
        <taxon>Ascomycota</taxon>
        <taxon>Pezizomycotina</taxon>
        <taxon>Dothideomycetes</taxon>
        <taxon>Dothideomycetes incertae sedis</taxon>
        <taxon>Zopfiaceae</taxon>
        <taxon>Zopfia</taxon>
    </lineage>
</organism>
<feature type="chain" id="PRO_5025591557" evidence="6">
    <location>
        <begin position="18"/>
        <end position="234"/>
    </location>
</feature>